<dbReference type="PIRSF" id="PIRSF000124">
    <property type="entry name" value="UDPglc_GDPman_dh"/>
    <property type="match status" value="1"/>
</dbReference>
<dbReference type="Pfam" id="PF03720">
    <property type="entry name" value="UDPG_MGDP_dh_C"/>
    <property type="match status" value="1"/>
</dbReference>
<sequence>MKRDYRGELIEKLTARQAKVAVVGMGYVGLPLAVVFAEAGFDVTGIDPITSKMEALNRGESYILDVSSEQVRALVDQGRLRGTTDYAVLREIDAVSICVPTPLRKTGDPDLSYIVSAAESLAPYLHPGMVIVLESSTYPGTTRELVLPILTEKSGLEVGRDFFLAFSPERVDPGRKDWTTYNTPKVIGGITAACCEVSTAWYQQAIQTVVPVSSTEVAEMTKLLENTFRMINIGLVNELAIMCDRLKIDVWEVIEAAATKPFGFMKFTPGPGLGGHCIPIDPLYLSWKLRSVKYTARFIDLASEINTNMPRFVVGKIQDALNQHGKPVKGSKILVLGAAYKADIDDLRESPALDVIHLLREKGAQVSYHDPYIPVIQHEEINLESVPDLMTAVREADCVVIVTNHSRYDYPAILEAAKLIVDTRNALGKLGRNHPKVVRL</sequence>
<feature type="transmembrane region" description="Helical" evidence="4">
    <location>
        <begin position="20"/>
        <end position="41"/>
    </location>
</feature>
<dbReference type="Pfam" id="PF00984">
    <property type="entry name" value="UDPG_MGDP_dh"/>
    <property type="match status" value="1"/>
</dbReference>
<dbReference type="InterPro" id="IPR017476">
    <property type="entry name" value="UDP-Glc/GDP-Man"/>
</dbReference>
<gene>
    <name evidence="6" type="ORF">QYE77_03740</name>
</gene>
<evidence type="ECO:0000256" key="3">
    <source>
        <dbReference type="PIRNR" id="PIRNR000124"/>
    </source>
</evidence>
<dbReference type="InterPro" id="IPR028359">
    <property type="entry name" value="UDP_ManNAc/GlcNAc_DH"/>
</dbReference>
<evidence type="ECO:0000313" key="6">
    <source>
        <dbReference type="EMBL" id="MDT8897366.1"/>
    </source>
</evidence>
<dbReference type="PANTHER" id="PTHR43491:SF1">
    <property type="entry name" value="UDP-N-ACETYL-D-MANNOSAMINE DEHYDROGENASE"/>
    <property type="match status" value="1"/>
</dbReference>
<dbReference type="InterPro" id="IPR008927">
    <property type="entry name" value="6-PGluconate_DH-like_C_sf"/>
</dbReference>
<dbReference type="InterPro" id="IPR001732">
    <property type="entry name" value="UDP-Glc/GDP-Man_DH_N"/>
</dbReference>
<dbReference type="InterPro" id="IPR014026">
    <property type="entry name" value="UDP-Glc/GDP-Man_DH_dimer"/>
</dbReference>
<keyword evidence="4" id="KW-0472">Membrane</keyword>
<dbReference type="InterPro" id="IPR014027">
    <property type="entry name" value="UDP-Glc/GDP-Man_DH_C"/>
</dbReference>
<evidence type="ECO:0000256" key="2">
    <source>
        <dbReference type="ARBA" id="ARBA00023027"/>
    </source>
</evidence>
<evidence type="ECO:0000256" key="1">
    <source>
        <dbReference type="ARBA" id="ARBA00023002"/>
    </source>
</evidence>
<reference evidence="6 7" key="1">
    <citation type="submission" date="2023-07" db="EMBL/GenBank/DDBJ databases">
        <title>Novel species of Thermanaerothrix with wide hydrolytic capabilities.</title>
        <authorList>
            <person name="Zayulina K.S."/>
            <person name="Podosokorskaya O.A."/>
            <person name="Elcheninov A.G."/>
        </authorList>
    </citation>
    <scope>NUCLEOTIDE SEQUENCE [LARGE SCALE GENOMIC DNA]</scope>
    <source>
        <strain evidence="6 7">4228-RoL</strain>
    </source>
</reference>
<feature type="domain" description="UDP-glucose/GDP-mannose dehydrogenase C-terminal" evidence="5">
    <location>
        <begin position="334"/>
        <end position="429"/>
    </location>
</feature>
<organism evidence="6 7">
    <name type="scientific">Thermanaerothrix solaris</name>
    <dbReference type="NCBI Taxonomy" id="3058434"/>
    <lineage>
        <taxon>Bacteria</taxon>
        <taxon>Bacillati</taxon>
        <taxon>Chloroflexota</taxon>
        <taxon>Anaerolineae</taxon>
        <taxon>Anaerolineales</taxon>
        <taxon>Anaerolineaceae</taxon>
        <taxon>Thermanaerothrix</taxon>
    </lineage>
</organism>
<dbReference type="Gene3D" id="3.40.50.720">
    <property type="entry name" value="NAD(P)-binding Rossmann-like Domain"/>
    <property type="match status" value="2"/>
</dbReference>
<dbReference type="RefSeq" id="WP_315624019.1">
    <property type="nucleotide sequence ID" value="NZ_JAUHMF010000001.1"/>
</dbReference>
<proteinExistence type="inferred from homology"/>
<dbReference type="NCBIfam" id="TIGR03026">
    <property type="entry name" value="NDP-sugDHase"/>
    <property type="match status" value="1"/>
</dbReference>
<keyword evidence="2" id="KW-0520">NAD</keyword>
<keyword evidence="4" id="KW-0812">Transmembrane</keyword>
<evidence type="ECO:0000259" key="5">
    <source>
        <dbReference type="SMART" id="SM00984"/>
    </source>
</evidence>
<protein>
    <submittedName>
        <fullName evidence="6">Nucleotide sugar dehydrogenase</fullName>
    </submittedName>
</protein>
<dbReference type="SUPFAM" id="SSF48179">
    <property type="entry name" value="6-phosphogluconate dehydrogenase C-terminal domain-like"/>
    <property type="match status" value="1"/>
</dbReference>
<dbReference type="EMBL" id="JAUHMF010000001">
    <property type="protein sequence ID" value="MDT8897366.1"/>
    <property type="molecule type" value="Genomic_DNA"/>
</dbReference>
<keyword evidence="4" id="KW-1133">Transmembrane helix</keyword>
<comment type="similarity">
    <text evidence="3">Belongs to the UDP-glucose/GDP-mannose dehydrogenase family.</text>
</comment>
<keyword evidence="1" id="KW-0560">Oxidoreductase</keyword>
<dbReference type="Pfam" id="PF03721">
    <property type="entry name" value="UDPG_MGDP_dh_N"/>
    <property type="match status" value="1"/>
</dbReference>
<evidence type="ECO:0000256" key="4">
    <source>
        <dbReference type="SAM" id="Phobius"/>
    </source>
</evidence>
<dbReference type="PIRSF" id="PIRSF500136">
    <property type="entry name" value="UDP_ManNAc_DH"/>
    <property type="match status" value="1"/>
</dbReference>
<accession>A0ABU3NNH3</accession>
<dbReference type="PANTHER" id="PTHR43491">
    <property type="entry name" value="UDP-N-ACETYL-D-MANNOSAMINE DEHYDROGENASE"/>
    <property type="match status" value="1"/>
</dbReference>
<dbReference type="Proteomes" id="UP001254165">
    <property type="component" value="Unassembled WGS sequence"/>
</dbReference>
<dbReference type="SUPFAM" id="SSF51735">
    <property type="entry name" value="NAD(P)-binding Rossmann-fold domains"/>
    <property type="match status" value="1"/>
</dbReference>
<dbReference type="InterPro" id="IPR036220">
    <property type="entry name" value="UDP-Glc/GDP-Man_DH_C_sf"/>
</dbReference>
<evidence type="ECO:0000313" key="7">
    <source>
        <dbReference type="Proteomes" id="UP001254165"/>
    </source>
</evidence>
<keyword evidence="7" id="KW-1185">Reference proteome</keyword>
<dbReference type="InterPro" id="IPR036291">
    <property type="entry name" value="NAD(P)-bd_dom_sf"/>
</dbReference>
<name>A0ABU3NNH3_9CHLR</name>
<dbReference type="SMART" id="SM00984">
    <property type="entry name" value="UDPG_MGDP_dh_C"/>
    <property type="match status" value="1"/>
</dbReference>
<dbReference type="SUPFAM" id="SSF52413">
    <property type="entry name" value="UDP-glucose/GDP-mannose dehydrogenase C-terminal domain"/>
    <property type="match status" value="1"/>
</dbReference>
<comment type="caution">
    <text evidence="6">The sequence shown here is derived from an EMBL/GenBank/DDBJ whole genome shotgun (WGS) entry which is preliminary data.</text>
</comment>